<proteinExistence type="predicted"/>
<dbReference type="PANTHER" id="PTHR43048:SF3">
    <property type="entry name" value="METHYLMALONYL-COA EPIMERASE, MITOCHONDRIAL"/>
    <property type="match status" value="1"/>
</dbReference>
<dbReference type="InterPro" id="IPR051785">
    <property type="entry name" value="MMCE/EMCE_epimerase"/>
</dbReference>
<feature type="domain" description="VOC" evidence="2">
    <location>
        <begin position="160"/>
        <end position="277"/>
    </location>
</feature>
<dbReference type="GO" id="GO:0046491">
    <property type="term" value="P:L-methylmalonyl-CoA metabolic process"/>
    <property type="evidence" value="ECO:0007669"/>
    <property type="project" value="TreeGrafter"/>
</dbReference>
<protein>
    <submittedName>
        <fullName evidence="3">Glyoxalase-like domain protein</fullName>
    </submittedName>
</protein>
<dbReference type="SUPFAM" id="SSF54593">
    <property type="entry name" value="Glyoxalase/Bleomycin resistance protein/Dihydroxybiphenyl dioxygenase"/>
    <property type="match status" value="1"/>
</dbReference>
<dbReference type="InterPro" id="IPR037523">
    <property type="entry name" value="VOC_core"/>
</dbReference>
<comment type="caution">
    <text evidence="3">The sequence shown here is derived from an EMBL/GenBank/DDBJ whole genome shotgun (WGS) entry which is preliminary data.</text>
</comment>
<evidence type="ECO:0000313" key="4">
    <source>
        <dbReference type="Proteomes" id="UP000010310"/>
    </source>
</evidence>
<dbReference type="Proteomes" id="UP000010310">
    <property type="component" value="Unassembled WGS sequence"/>
</dbReference>
<dbReference type="AlphaFoldDB" id="K6G6M2"/>
<dbReference type="PATRIC" id="fig|1208365.4.peg.459"/>
<evidence type="ECO:0000313" key="3">
    <source>
        <dbReference type="EMBL" id="EKO36814.1"/>
    </source>
</evidence>
<dbReference type="Pfam" id="PF13468">
    <property type="entry name" value="Glyoxalase_3"/>
    <property type="match status" value="1"/>
</dbReference>
<gene>
    <name evidence="3" type="ORF">B273_0882</name>
</gene>
<dbReference type="Gene3D" id="3.10.180.10">
    <property type="entry name" value="2,3-Dihydroxybiphenyl 1,2-Dioxygenase, domain 1"/>
    <property type="match status" value="2"/>
</dbReference>
<sequence length="283" mass="32256">MFTHLDHLIVVVKDLKEAQKNYEKLFGMNAVWSGVHKELGTSNVLFNFQNTYFELLAATSDGLGADVVNHFLDLNGEGLTGMVLATEDINSVHRTLQKNGYLVSEPSEGIGINTADQQIRKWKNLFLPPDLSRGLFSFVIEHVSGELPRPNNLDISTPHRLDHVVINTNDADGFSKIYKDIFDIRLALDKVIEHWKRRMLFFRINKTTIEVVEKQDTLPPSDRMWGLAWEVKDIEKTYQRLIDQGVEITPIQKGVKEKTLVATVKSHTQNVPTLIIQHLEETD</sequence>
<reference evidence="3 4" key="1">
    <citation type="submission" date="2012-09" db="EMBL/GenBank/DDBJ databases">
        <authorList>
            <person name="Dupont C.L."/>
            <person name="Rusch D.B."/>
            <person name="Lombardo M.-J."/>
            <person name="Novotny M."/>
            <person name="Yee-Greenbaum J."/>
            <person name="Laskin R."/>
        </authorList>
    </citation>
    <scope>NUCLEOTIDE SEQUENCE [LARGE SCALE GENOMIC DNA]</scope>
    <source>
        <strain evidence="3">SAR86E</strain>
    </source>
</reference>
<keyword evidence="1" id="KW-0479">Metal-binding</keyword>
<dbReference type="PROSITE" id="PS51819">
    <property type="entry name" value="VOC"/>
    <property type="match status" value="2"/>
</dbReference>
<feature type="domain" description="VOC" evidence="2">
    <location>
        <begin position="4"/>
        <end position="141"/>
    </location>
</feature>
<dbReference type="InterPro" id="IPR029068">
    <property type="entry name" value="Glyas_Bleomycin-R_OHBP_Dase"/>
</dbReference>
<organism evidence="3 4">
    <name type="scientific">SAR86 cluster bacterium SAR86E</name>
    <dbReference type="NCBI Taxonomy" id="1208365"/>
    <lineage>
        <taxon>Bacteria</taxon>
        <taxon>Pseudomonadati</taxon>
        <taxon>Pseudomonadota</taxon>
        <taxon>Gammaproteobacteria</taxon>
        <taxon>SAR86 cluster</taxon>
    </lineage>
</organism>
<dbReference type="PANTHER" id="PTHR43048">
    <property type="entry name" value="METHYLMALONYL-COA EPIMERASE"/>
    <property type="match status" value="1"/>
</dbReference>
<dbReference type="GO" id="GO:0046872">
    <property type="term" value="F:metal ion binding"/>
    <property type="evidence" value="ECO:0007669"/>
    <property type="project" value="UniProtKB-KW"/>
</dbReference>
<dbReference type="STRING" id="1208365.B273_0882"/>
<dbReference type="InterPro" id="IPR025870">
    <property type="entry name" value="Glyoxalase-like_dom"/>
</dbReference>
<name>K6G6M2_9GAMM</name>
<evidence type="ECO:0000256" key="1">
    <source>
        <dbReference type="ARBA" id="ARBA00022723"/>
    </source>
</evidence>
<dbReference type="EMBL" id="AMWX01000002">
    <property type="protein sequence ID" value="EKO36814.1"/>
    <property type="molecule type" value="Genomic_DNA"/>
</dbReference>
<evidence type="ECO:0000259" key="2">
    <source>
        <dbReference type="PROSITE" id="PS51819"/>
    </source>
</evidence>
<dbReference type="GO" id="GO:0004493">
    <property type="term" value="F:methylmalonyl-CoA epimerase activity"/>
    <property type="evidence" value="ECO:0007669"/>
    <property type="project" value="TreeGrafter"/>
</dbReference>
<keyword evidence="4" id="KW-1185">Reference proteome</keyword>
<accession>K6G6M2</accession>